<evidence type="ECO:0000313" key="2">
    <source>
        <dbReference type="EMBL" id="GGM11328.1"/>
    </source>
</evidence>
<reference evidence="3" key="1">
    <citation type="journal article" date="2019" name="Int. J. Syst. Evol. Microbiol.">
        <title>The Global Catalogue of Microorganisms (GCM) 10K type strain sequencing project: providing services to taxonomists for standard genome sequencing and annotation.</title>
        <authorList>
            <consortium name="The Broad Institute Genomics Platform"/>
            <consortium name="The Broad Institute Genome Sequencing Center for Infectious Disease"/>
            <person name="Wu L."/>
            <person name="Ma J."/>
        </authorList>
    </citation>
    <scope>NUCLEOTIDE SEQUENCE [LARGE SCALE GENOMIC DNA]</scope>
    <source>
        <strain evidence="3">JCM 13501</strain>
    </source>
</reference>
<dbReference type="RefSeq" id="WP_188866243.1">
    <property type="nucleotide sequence ID" value="NZ_BMNW01000004.1"/>
</dbReference>
<organism evidence="2 3">
    <name type="scientific">Pseudomonas asuensis</name>
    <dbReference type="NCBI Taxonomy" id="1825787"/>
    <lineage>
        <taxon>Bacteria</taxon>
        <taxon>Pseudomonadati</taxon>
        <taxon>Pseudomonadota</taxon>
        <taxon>Gammaproteobacteria</taxon>
        <taxon>Pseudomonadales</taxon>
        <taxon>Pseudomonadaceae</taxon>
        <taxon>Pseudomonas</taxon>
    </lineage>
</organism>
<keyword evidence="1" id="KW-0732">Signal</keyword>
<evidence type="ECO:0000256" key="1">
    <source>
        <dbReference type="SAM" id="SignalP"/>
    </source>
</evidence>
<proteinExistence type="predicted"/>
<comment type="caution">
    <text evidence="2">The sequence shown here is derived from an EMBL/GenBank/DDBJ whole genome shotgun (WGS) entry which is preliminary data.</text>
</comment>
<evidence type="ECO:0000313" key="3">
    <source>
        <dbReference type="Proteomes" id="UP000616499"/>
    </source>
</evidence>
<feature type="chain" id="PRO_5046140751" description="NADH:ubiquinone oxidoreductase" evidence="1">
    <location>
        <begin position="19"/>
        <end position="126"/>
    </location>
</feature>
<gene>
    <name evidence="2" type="ORF">GCM10009425_22850</name>
</gene>
<feature type="signal peptide" evidence="1">
    <location>
        <begin position="1"/>
        <end position="18"/>
    </location>
</feature>
<dbReference type="EMBL" id="BMNW01000004">
    <property type="protein sequence ID" value="GGM11328.1"/>
    <property type="molecule type" value="Genomic_DNA"/>
</dbReference>
<sequence length="126" mass="14219">MYRLFACLALLAPLYVHAEACLIHSKGKGIDVKVCQQNRSIPANLFHDGFCRPQLADQKVEVTFAEQCPSGEFGVCQNAQVQGMPYRQDIHYYGIASDARFLQPFCEQQSQGQWIDKSAKHKAELQ</sequence>
<protein>
    <recommendedName>
        <fullName evidence="4">NADH:ubiquinone oxidoreductase</fullName>
    </recommendedName>
</protein>
<accession>A0ABQ2GSK4</accession>
<dbReference type="Proteomes" id="UP000616499">
    <property type="component" value="Unassembled WGS sequence"/>
</dbReference>
<name>A0ABQ2GSK4_9PSED</name>
<keyword evidence="3" id="KW-1185">Reference proteome</keyword>
<evidence type="ECO:0008006" key="4">
    <source>
        <dbReference type="Google" id="ProtNLM"/>
    </source>
</evidence>